<dbReference type="Proteomes" id="UP000799440">
    <property type="component" value="Unassembled WGS sequence"/>
</dbReference>
<gene>
    <name evidence="1" type="ORF">M011DRAFT_162185</name>
</gene>
<name>A0A6A6V4G9_9PLEO</name>
<dbReference type="AlphaFoldDB" id="A0A6A6V4G9"/>
<evidence type="ECO:0000313" key="2">
    <source>
        <dbReference type="Proteomes" id="UP000799440"/>
    </source>
</evidence>
<keyword evidence="2" id="KW-1185">Reference proteome</keyword>
<accession>A0A6A6V4G9</accession>
<evidence type="ECO:0000313" key="1">
    <source>
        <dbReference type="EMBL" id="KAF2744604.1"/>
    </source>
</evidence>
<protein>
    <submittedName>
        <fullName evidence="1">Uncharacterized protein</fullName>
    </submittedName>
</protein>
<reference evidence="1" key="1">
    <citation type="journal article" date="2020" name="Stud. Mycol.">
        <title>101 Dothideomycetes genomes: a test case for predicting lifestyles and emergence of pathogens.</title>
        <authorList>
            <person name="Haridas S."/>
            <person name="Albert R."/>
            <person name="Binder M."/>
            <person name="Bloem J."/>
            <person name="Labutti K."/>
            <person name="Salamov A."/>
            <person name="Andreopoulos B."/>
            <person name="Baker S."/>
            <person name="Barry K."/>
            <person name="Bills G."/>
            <person name="Bluhm B."/>
            <person name="Cannon C."/>
            <person name="Castanera R."/>
            <person name="Culley D."/>
            <person name="Daum C."/>
            <person name="Ezra D."/>
            <person name="Gonzalez J."/>
            <person name="Henrissat B."/>
            <person name="Kuo A."/>
            <person name="Liang C."/>
            <person name="Lipzen A."/>
            <person name="Lutzoni F."/>
            <person name="Magnuson J."/>
            <person name="Mondo S."/>
            <person name="Nolan M."/>
            <person name="Ohm R."/>
            <person name="Pangilinan J."/>
            <person name="Park H.-J."/>
            <person name="Ramirez L."/>
            <person name="Alfaro M."/>
            <person name="Sun H."/>
            <person name="Tritt A."/>
            <person name="Yoshinaga Y."/>
            <person name="Zwiers L.-H."/>
            <person name="Turgeon B."/>
            <person name="Goodwin S."/>
            <person name="Spatafora J."/>
            <person name="Crous P."/>
            <person name="Grigoriev I."/>
        </authorList>
    </citation>
    <scope>NUCLEOTIDE SEQUENCE</scope>
    <source>
        <strain evidence="1">CBS 119925</strain>
    </source>
</reference>
<organism evidence="1 2">
    <name type="scientific">Sporormia fimetaria CBS 119925</name>
    <dbReference type="NCBI Taxonomy" id="1340428"/>
    <lineage>
        <taxon>Eukaryota</taxon>
        <taxon>Fungi</taxon>
        <taxon>Dikarya</taxon>
        <taxon>Ascomycota</taxon>
        <taxon>Pezizomycotina</taxon>
        <taxon>Dothideomycetes</taxon>
        <taxon>Pleosporomycetidae</taxon>
        <taxon>Pleosporales</taxon>
        <taxon>Sporormiaceae</taxon>
        <taxon>Sporormia</taxon>
    </lineage>
</organism>
<dbReference type="EMBL" id="MU006587">
    <property type="protein sequence ID" value="KAF2744604.1"/>
    <property type="molecule type" value="Genomic_DNA"/>
</dbReference>
<proteinExistence type="predicted"/>
<sequence length="256" mass="27780">MGLLISKMTPWASTSRPRHHTTPLAATAVGNDAASANTPLIERVHEKASKVIKTSPKLIESIPQSVRAFAAGIARGVGRLFGVSAVGTAVARLEKHALRLLLTSYPSLCLVSGLCASLYLWGDSRISTKAVAALAPDYPCIAKTALHAAFIMATWLLLTFDLQLQPLAAIATAISRRPLHLDTFHNHNRLHEMPDHLCTDRRSATETAVLHWPTRALLCTLYCEAPAKMSKASKLFHHGLEQAARQLPARKCSVHP</sequence>